<name>A0ABD4QH50_9BACI</name>
<dbReference type="EMBL" id="JAGQFH010000012">
    <property type="protein sequence ID" value="MBR8689516.1"/>
    <property type="molecule type" value="Genomic_DNA"/>
</dbReference>
<comment type="caution">
    <text evidence="1">The sequence shown here is derived from an EMBL/GenBank/DDBJ whole genome shotgun (WGS) entry which is preliminary data.</text>
</comment>
<dbReference type="AlphaFoldDB" id="A0ABD4QH50"/>
<sequence length="50" mass="5992">MNIEHPMVTQMNDFGYPKSYWSYDMKRHGYQTEIEDSLEESKEDETSVDV</sequence>
<evidence type="ECO:0000313" key="2">
    <source>
        <dbReference type="Proteomes" id="UP000676804"/>
    </source>
</evidence>
<accession>A0ABD4QH50</accession>
<reference evidence="1 2" key="1">
    <citation type="submission" date="2021-04" db="EMBL/GenBank/DDBJ databases">
        <title>Isolation of newly marine bacteria for enzymatic activity.</title>
        <authorList>
            <person name="Hadi W.A.M."/>
            <person name="Nair A.J.J."/>
            <person name="Edwin B.T."/>
        </authorList>
    </citation>
    <scope>NUCLEOTIDE SEQUENCE [LARGE SCALE GENOMIC DNA]</scope>
    <source>
        <strain evidence="1 2">B28A</strain>
    </source>
</reference>
<dbReference type="RefSeq" id="WP_162838475.1">
    <property type="nucleotide sequence ID" value="NZ_JAGQFH010000012.1"/>
</dbReference>
<proteinExistence type="predicted"/>
<gene>
    <name evidence="1" type="ORF">KCQ59_06960</name>
</gene>
<evidence type="ECO:0000313" key="1">
    <source>
        <dbReference type="EMBL" id="MBR8689516.1"/>
    </source>
</evidence>
<dbReference type="Proteomes" id="UP000676804">
    <property type="component" value="Unassembled WGS sequence"/>
</dbReference>
<organism evidence="1 2">
    <name type="scientific">Bacillus australimaris</name>
    <dbReference type="NCBI Taxonomy" id="1326968"/>
    <lineage>
        <taxon>Bacteria</taxon>
        <taxon>Bacillati</taxon>
        <taxon>Bacillota</taxon>
        <taxon>Bacilli</taxon>
        <taxon>Bacillales</taxon>
        <taxon>Bacillaceae</taxon>
        <taxon>Bacillus</taxon>
    </lineage>
</organism>
<protein>
    <submittedName>
        <fullName evidence="1">Uncharacterized protein</fullName>
    </submittedName>
</protein>